<proteinExistence type="predicted"/>
<gene>
    <name evidence="1" type="ORF">SAMN05421811_12745</name>
</gene>
<dbReference type="Proteomes" id="UP000199361">
    <property type="component" value="Unassembled WGS sequence"/>
</dbReference>
<organism evidence="1 2">
    <name type="scientific">Nonomuraea wenchangensis</name>
    <dbReference type="NCBI Taxonomy" id="568860"/>
    <lineage>
        <taxon>Bacteria</taxon>
        <taxon>Bacillati</taxon>
        <taxon>Actinomycetota</taxon>
        <taxon>Actinomycetes</taxon>
        <taxon>Streptosporangiales</taxon>
        <taxon>Streptosporangiaceae</taxon>
        <taxon>Nonomuraea</taxon>
    </lineage>
</organism>
<name>A0A1I0LTL3_9ACTN</name>
<accession>A0A1I0LTL3</accession>
<keyword evidence="2" id="KW-1185">Reference proteome</keyword>
<evidence type="ECO:0000313" key="1">
    <source>
        <dbReference type="EMBL" id="SEU46481.1"/>
    </source>
</evidence>
<dbReference type="SUPFAM" id="SSF57783">
    <property type="entry name" value="Zinc beta-ribbon"/>
    <property type="match status" value="1"/>
</dbReference>
<reference evidence="1 2" key="1">
    <citation type="submission" date="2016-10" db="EMBL/GenBank/DDBJ databases">
        <authorList>
            <person name="de Groot N.N."/>
        </authorList>
    </citation>
    <scope>NUCLEOTIDE SEQUENCE [LARGE SCALE GENOMIC DNA]</scope>
    <source>
        <strain evidence="1 2">CGMCC 4.5598</strain>
    </source>
</reference>
<sequence>MAGEVVVSDRVCVGPCNRQARAVWQVFLGEREAHADAVDRWLASGGEGEPPPEPAVPVVEWRAGEPLHCGRCRATGRRALLVVDELAASLAARPGEVKAQSRWSRVKGTRPHGSLSGEADLVHTVTGEVLRLRREVARRLELADQPPAGRSGMARSRSVSWLVDKLDAALALDGLTVVSSVEDDERTVELGPVEWALAWENKLRRLVDDAPGHTLARCPGCGERHLEWAPRAGYYVCGGCGRHVSEAEALELVTEEASA</sequence>
<dbReference type="EMBL" id="FOHX01000027">
    <property type="protein sequence ID" value="SEU46481.1"/>
    <property type="molecule type" value="Genomic_DNA"/>
</dbReference>
<dbReference type="AlphaFoldDB" id="A0A1I0LTL3"/>
<evidence type="ECO:0000313" key="2">
    <source>
        <dbReference type="Proteomes" id="UP000199361"/>
    </source>
</evidence>
<protein>
    <submittedName>
        <fullName evidence="1">Uncharacterized protein</fullName>
    </submittedName>
</protein>